<evidence type="ECO:0000313" key="3">
    <source>
        <dbReference type="EMBL" id="KKN31409.1"/>
    </source>
</evidence>
<evidence type="ECO:0000259" key="2">
    <source>
        <dbReference type="Pfam" id="PF18896"/>
    </source>
</evidence>
<sequence>MALIDGIHRPGFEVEAGRLWTPGSRIPDDVRGETTDQGAAMVCSPYTKYIFVTPKSGYNIQDYINWRDDNSFIGSATLNTVGGYVFWLGDSSSCGGTIIQHNPDDSMQAFLRNADTKEAFSLNSITRGGFFLLGDQQGAGVTATEIKKIMIDCSLDFVVLGLHRTGTGTQPEFSVVAFRHLVASLRWDIGPAKPIILMVSDENSNVHLMAESNRGNLFVGDISDQDTEDKQVALLDRAGYLSLNWWPLMAFVPNADGGLSVETTVLGMQNKLFHPMLVPAANSGCPFNTTRALTAGEMGAARTVFVTPTYPGPVSNPKVRTTSMWFWDFDSVKNTSRVKTWSVLRGNLDGTFENIDYMSDMQVVFDSNPRWTGHPIYNMPFAVELRMENRSPQTRVQWDERGFSPGNIPALHSAKAQREGWLTVVTPFELSPTANLFYRRDVTQDTRGVPVIPPWVDFAWLREIEADEIADGSGGGWLGIPGLPSPGDVITGLLELAGDALVWLPNQVYDLSTNDAGFQKWSAGLNQPHVVLKGTPGVSTKVGVDEDGIGVTVTEGVNTLKLEQAPFAVQVQTVNFKLGPVTNEDTGEQLGFVWPGRVFYIIPITISDAILQMFDPVSTPAGLTAWNDLGFDLTGHGGTPVTFKADDVLQDEFLSLHLPNRDILLPLVDHKADFPPMLDSTDGLLNRDFSSHLARVDITHPSVLRARESNFGGGGRGGGFVTKGVLTSWPIPDDREIKITQDFFGTYLNYCGAGGTHKALDLTYTDGSHSSSTPILAAGPGVVTRADGWCCDICGPCVEITHSIPPLPSETTFITRYLHLDRLATTEGAAVAAGDTIGFMGDRGAEKGAVHLHFAIWMGATCDSARNPCDELPAPANGTDPECVGTPVEQLICSLFAAAIGDGDPFFNDKFGNRIKITDLALAIAWAESGLQTDAGYPPDGGLNRNSSGLITSIDRGLFQINSGWVEGFPGGAPAPLLSAGIISAESIVTYDGPEFAQPIQHSTDLYIPVVNIAAAIFISRQGTSWTPWATYNAGTYLEYQGHGCP</sequence>
<dbReference type="AlphaFoldDB" id="A0A0F9PMK0"/>
<comment type="caution">
    <text evidence="3">The sequence shown here is derived from an EMBL/GenBank/DDBJ whole genome shotgun (WGS) entry which is preliminary data.</text>
</comment>
<dbReference type="PANTHER" id="PTHR21666:SF270">
    <property type="entry name" value="MUREIN HYDROLASE ACTIVATOR ENVC"/>
    <property type="match status" value="1"/>
</dbReference>
<dbReference type="InterPro" id="IPR016047">
    <property type="entry name" value="M23ase_b-sheet_dom"/>
</dbReference>
<dbReference type="InterPro" id="IPR050570">
    <property type="entry name" value="Cell_wall_metabolism_enzyme"/>
</dbReference>
<accession>A0A0F9PMK0</accession>
<feature type="domain" description="M23ase beta-sheet core" evidence="1">
    <location>
        <begin position="769"/>
        <end position="858"/>
    </location>
</feature>
<dbReference type="PANTHER" id="PTHR21666">
    <property type="entry name" value="PEPTIDASE-RELATED"/>
    <property type="match status" value="1"/>
</dbReference>
<dbReference type="Pfam" id="PF18896">
    <property type="entry name" value="SLT_3"/>
    <property type="match status" value="1"/>
</dbReference>
<evidence type="ECO:0000259" key="1">
    <source>
        <dbReference type="Pfam" id="PF01551"/>
    </source>
</evidence>
<dbReference type="Gene3D" id="2.70.70.10">
    <property type="entry name" value="Glucose Permease (Domain IIA)"/>
    <property type="match status" value="1"/>
</dbReference>
<dbReference type="CDD" id="cd12797">
    <property type="entry name" value="M23_peptidase"/>
    <property type="match status" value="1"/>
</dbReference>
<feature type="domain" description="Transglycosylase SLT" evidence="2">
    <location>
        <begin position="913"/>
        <end position="1031"/>
    </location>
</feature>
<organism evidence="3">
    <name type="scientific">marine sediment metagenome</name>
    <dbReference type="NCBI Taxonomy" id="412755"/>
    <lineage>
        <taxon>unclassified sequences</taxon>
        <taxon>metagenomes</taxon>
        <taxon>ecological metagenomes</taxon>
    </lineage>
</organism>
<gene>
    <name evidence="3" type="ORF">LCGC14_0824230</name>
</gene>
<proteinExistence type="predicted"/>
<dbReference type="InterPro" id="IPR023346">
    <property type="entry name" value="Lysozyme-like_dom_sf"/>
</dbReference>
<dbReference type="SUPFAM" id="SSF51261">
    <property type="entry name" value="Duplicated hybrid motif"/>
    <property type="match status" value="1"/>
</dbReference>
<dbReference type="SUPFAM" id="SSF53955">
    <property type="entry name" value="Lysozyme-like"/>
    <property type="match status" value="1"/>
</dbReference>
<evidence type="ECO:0008006" key="4">
    <source>
        <dbReference type="Google" id="ProtNLM"/>
    </source>
</evidence>
<dbReference type="EMBL" id="LAZR01002331">
    <property type="protein sequence ID" value="KKN31409.1"/>
    <property type="molecule type" value="Genomic_DNA"/>
</dbReference>
<name>A0A0F9PMK0_9ZZZZ</name>
<dbReference type="GO" id="GO:0004222">
    <property type="term" value="F:metalloendopeptidase activity"/>
    <property type="evidence" value="ECO:0007669"/>
    <property type="project" value="TreeGrafter"/>
</dbReference>
<reference evidence="3" key="1">
    <citation type="journal article" date="2015" name="Nature">
        <title>Complex archaea that bridge the gap between prokaryotes and eukaryotes.</title>
        <authorList>
            <person name="Spang A."/>
            <person name="Saw J.H."/>
            <person name="Jorgensen S.L."/>
            <person name="Zaremba-Niedzwiedzka K."/>
            <person name="Martijn J."/>
            <person name="Lind A.E."/>
            <person name="van Eijk R."/>
            <person name="Schleper C."/>
            <person name="Guy L."/>
            <person name="Ettema T.J."/>
        </authorList>
    </citation>
    <scope>NUCLEOTIDE SEQUENCE</scope>
</reference>
<dbReference type="InterPro" id="IPR011055">
    <property type="entry name" value="Dup_hybrid_motif"/>
</dbReference>
<dbReference type="Pfam" id="PF01551">
    <property type="entry name" value="Peptidase_M23"/>
    <property type="match status" value="1"/>
</dbReference>
<protein>
    <recommendedName>
        <fullName evidence="4">Peptidase M23 domain-containing protein</fullName>
    </recommendedName>
</protein>
<dbReference type="InterPro" id="IPR043992">
    <property type="entry name" value="SLT_3"/>
</dbReference>